<evidence type="ECO:0000256" key="5">
    <source>
        <dbReference type="ARBA" id="ARBA00022989"/>
    </source>
</evidence>
<sequence length="542" mass="58081">FPSQTRTGSCHLSKIPKIVNSKPEPIMTPASGVYDACKSTIPVNTTNSDTAVQEQILQCIASSNANSIDTFFLIYASSLVFFMQAGFAMLCAGSVQKKNVQNTMLKNLLDACGAALSFYAVGFAFAFGGSYEEENAGKTTFIGTSYFFLVGMDDVMFWMFQFAFAATSATIVAGTLAERCQMTAYLCYSLVLTGFVYPVVVHSVWSPQGFLSSNRDDPLWGCGFIDFAGSTVVHFTGGLTALVATYLLGPRRGRFYDFRGRLLDTPNPMPGHSAALQMLGAFVLWFGWYGFNTGSAISITGPDQNKIISIAAVNTTLAAASSCFSALAANYIIAERRTGEGEFSLKAAMNGCLSGLVAITGGCAVVEPWAAVIIGLFAGLIYLFSSSALIRLCIDDAVDAVPVHMSNGAFGSIAVGLFGSPTRLELAYGHSNHVGLLYSGDGILLGAQFCGVLFVLGWVTLLMFPFFCILNYFGWFRSDVLNEIAGLDASYHGARHVDVDGVDMELVAQLRSQPKNSRNRFSRSSAEPNLSTTNLDSSDVSM</sequence>
<evidence type="ECO:0000256" key="9">
    <source>
        <dbReference type="SAM" id="MobiDB-lite"/>
    </source>
</evidence>
<comment type="similarity">
    <text evidence="2 8">Belongs to the ammonia transporter channel (TC 1.A.11.2) family.</text>
</comment>
<dbReference type="Proteomes" id="UP001516023">
    <property type="component" value="Unassembled WGS sequence"/>
</dbReference>
<evidence type="ECO:0000256" key="3">
    <source>
        <dbReference type="ARBA" id="ARBA00022448"/>
    </source>
</evidence>
<dbReference type="Gene3D" id="1.10.3430.10">
    <property type="entry name" value="Ammonium transporter AmtB like domains"/>
    <property type="match status" value="1"/>
</dbReference>
<evidence type="ECO:0000313" key="12">
    <source>
        <dbReference type="Proteomes" id="UP001516023"/>
    </source>
</evidence>
<dbReference type="InterPro" id="IPR029020">
    <property type="entry name" value="Ammonium/urea_transptr"/>
</dbReference>
<evidence type="ECO:0000256" key="6">
    <source>
        <dbReference type="ARBA" id="ARBA00023136"/>
    </source>
</evidence>
<keyword evidence="5 8" id="KW-1133">Transmembrane helix</keyword>
<evidence type="ECO:0000313" key="11">
    <source>
        <dbReference type="EMBL" id="KAL3787409.1"/>
    </source>
</evidence>
<dbReference type="FunFam" id="1.10.3430.10:FF:000016">
    <property type="entry name" value="Ammonium transporter"/>
    <property type="match status" value="1"/>
</dbReference>
<feature type="transmembrane region" description="Helical" evidence="8">
    <location>
        <begin position="308"/>
        <end position="333"/>
    </location>
</feature>
<proteinExistence type="inferred from homology"/>
<comment type="subcellular location">
    <subcellularLocation>
        <location evidence="8">Cell membrane</location>
        <topology evidence="8">Multi-pass membrane protein</topology>
    </subcellularLocation>
    <subcellularLocation>
        <location evidence="1">Membrane</location>
        <topology evidence="1">Multi-pass membrane protein</topology>
    </subcellularLocation>
</comment>
<feature type="transmembrane region" description="Helical" evidence="8">
    <location>
        <begin position="155"/>
        <end position="177"/>
    </location>
</feature>
<reference evidence="11 12" key="1">
    <citation type="journal article" date="2020" name="G3 (Bethesda)">
        <title>Improved Reference Genome for Cyclotella cryptica CCMP332, a Model for Cell Wall Morphogenesis, Salinity Adaptation, and Lipid Production in Diatoms (Bacillariophyta).</title>
        <authorList>
            <person name="Roberts W.R."/>
            <person name="Downey K.M."/>
            <person name="Ruck E.C."/>
            <person name="Traller J.C."/>
            <person name="Alverson A.J."/>
        </authorList>
    </citation>
    <scope>NUCLEOTIDE SEQUENCE [LARGE SCALE GENOMIC DNA]</scope>
    <source>
        <strain evidence="11 12">CCMP332</strain>
    </source>
</reference>
<gene>
    <name evidence="11" type="ORF">HJC23_001806</name>
</gene>
<dbReference type="EMBL" id="JABMIG020000175">
    <property type="protein sequence ID" value="KAL3787409.1"/>
    <property type="molecule type" value="Genomic_DNA"/>
</dbReference>
<evidence type="ECO:0000256" key="1">
    <source>
        <dbReference type="ARBA" id="ARBA00004141"/>
    </source>
</evidence>
<feature type="non-terminal residue" evidence="11">
    <location>
        <position position="1"/>
    </location>
</feature>
<evidence type="ECO:0000256" key="4">
    <source>
        <dbReference type="ARBA" id="ARBA00022692"/>
    </source>
</evidence>
<organism evidence="11 12">
    <name type="scientific">Cyclotella cryptica</name>
    <dbReference type="NCBI Taxonomy" id="29204"/>
    <lineage>
        <taxon>Eukaryota</taxon>
        <taxon>Sar</taxon>
        <taxon>Stramenopiles</taxon>
        <taxon>Ochrophyta</taxon>
        <taxon>Bacillariophyta</taxon>
        <taxon>Coscinodiscophyceae</taxon>
        <taxon>Thalassiosirophycidae</taxon>
        <taxon>Stephanodiscales</taxon>
        <taxon>Stephanodiscaceae</taxon>
        <taxon>Cyclotella</taxon>
    </lineage>
</organism>
<evidence type="ECO:0000256" key="2">
    <source>
        <dbReference type="ARBA" id="ARBA00005887"/>
    </source>
</evidence>
<feature type="transmembrane region" description="Helical" evidence="8">
    <location>
        <begin position="72"/>
        <end position="95"/>
    </location>
</feature>
<dbReference type="GO" id="GO:0072488">
    <property type="term" value="P:ammonium transmembrane transport"/>
    <property type="evidence" value="ECO:0007669"/>
    <property type="project" value="UniProtKB-KW"/>
</dbReference>
<dbReference type="InterPro" id="IPR018047">
    <property type="entry name" value="Ammonium_transpt_CS"/>
</dbReference>
<feature type="transmembrane region" description="Helical" evidence="8">
    <location>
        <begin position="353"/>
        <end position="382"/>
    </location>
</feature>
<evidence type="ECO:0000256" key="8">
    <source>
        <dbReference type="RuleBase" id="RU362002"/>
    </source>
</evidence>
<dbReference type="PANTHER" id="PTHR11730">
    <property type="entry name" value="AMMONIUM TRANSPORTER"/>
    <property type="match status" value="1"/>
</dbReference>
<feature type="region of interest" description="Disordered" evidence="9">
    <location>
        <begin position="513"/>
        <end position="542"/>
    </location>
</feature>
<dbReference type="AlphaFoldDB" id="A0ABD3PID4"/>
<evidence type="ECO:0000256" key="7">
    <source>
        <dbReference type="ARBA" id="ARBA00023177"/>
    </source>
</evidence>
<protein>
    <recommendedName>
        <fullName evidence="8">Ammonium transporter</fullName>
    </recommendedName>
</protein>
<feature type="transmembrane region" description="Helical" evidence="8">
    <location>
        <begin position="184"/>
        <end position="205"/>
    </location>
</feature>
<feature type="transmembrane region" description="Helical" evidence="8">
    <location>
        <begin position="443"/>
        <end position="473"/>
    </location>
</feature>
<accession>A0ABD3PID4</accession>
<feature type="transmembrane region" description="Helical" evidence="8">
    <location>
        <begin position="107"/>
        <end position="127"/>
    </location>
</feature>
<keyword evidence="12" id="KW-1185">Reference proteome</keyword>
<dbReference type="InterPro" id="IPR001905">
    <property type="entry name" value="Ammonium_transpt"/>
</dbReference>
<keyword evidence="3 8" id="KW-0813">Transport</keyword>
<evidence type="ECO:0000259" key="10">
    <source>
        <dbReference type="Pfam" id="PF00909"/>
    </source>
</evidence>
<dbReference type="NCBIfam" id="TIGR00836">
    <property type="entry name" value="amt"/>
    <property type="match status" value="1"/>
</dbReference>
<dbReference type="Pfam" id="PF00909">
    <property type="entry name" value="Ammonium_transp"/>
    <property type="match status" value="1"/>
</dbReference>
<keyword evidence="7 8" id="KW-0924">Ammonia transport</keyword>
<feature type="transmembrane region" description="Helical" evidence="8">
    <location>
        <begin position="225"/>
        <end position="248"/>
    </location>
</feature>
<name>A0ABD3PID4_9STRA</name>
<dbReference type="GO" id="GO:0005886">
    <property type="term" value="C:plasma membrane"/>
    <property type="evidence" value="ECO:0007669"/>
    <property type="project" value="UniProtKB-SubCell"/>
</dbReference>
<feature type="domain" description="Ammonium transporter AmtB-like" evidence="10">
    <location>
        <begin position="72"/>
        <end position="494"/>
    </location>
</feature>
<comment type="caution">
    <text evidence="11">The sequence shown here is derived from an EMBL/GenBank/DDBJ whole genome shotgun (WGS) entry which is preliminary data.</text>
</comment>
<keyword evidence="6 8" id="KW-0472">Membrane</keyword>
<feature type="compositionally biased region" description="Polar residues" evidence="9">
    <location>
        <begin position="522"/>
        <end position="542"/>
    </location>
</feature>
<comment type="caution">
    <text evidence="8">Lacks conserved residue(s) required for the propagation of feature annotation.</text>
</comment>
<keyword evidence="4 8" id="KW-0812">Transmembrane</keyword>
<dbReference type="InterPro" id="IPR024041">
    <property type="entry name" value="NH4_transpt_AmtB-like_dom"/>
</dbReference>
<dbReference type="PROSITE" id="PS01219">
    <property type="entry name" value="AMMONIUM_TRANSP"/>
    <property type="match status" value="1"/>
</dbReference>
<dbReference type="PANTHER" id="PTHR11730:SF6">
    <property type="entry name" value="AMMONIUM TRANSPORTER"/>
    <property type="match status" value="1"/>
</dbReference>
<dbReference type="SUPFAM" id="SSF111352">
    <property type="entry name" value="Ammonium transporter"/>
    <property type="match status" value="1"/>
</dbReference>
<feature type="transmembrane region" description="Helical" evidence="8">
    <location>
        <begin position="269"/>
        <end position="288"/>
    </location>
</feature>